<name>A0ABT3GCK0_9BACT</name>
<sequence>MDALILEQEALKLPPLARLRLADLLYSSLEVAADEEWKRKAAEECESRWEAYKRGDIGSTVWTDFLDRIEAKYPRP</sequence>
<proteinExistence type="predicted"/>
<dbReference type="EMBL" id="JAPDDT010000001">
    <property type="protein sequence ID" value="MCW1921337.1"/>
    <property type="molecule type" value="Genomic_DNA"/>
</dbReference>
<protein>
    <submittedName>
        <fullName evidence="1">Addiction module protein</fullName>
    </submittedName>
</protein>
<dbReference type="Proteomes" id="UP001320876">
    <property type="component" value="Unassembled WGS sequence"/>
</dbReference>
<organism evidence="1 2">
    <name type="scientific">Luteolibacter arcticus</name>
    <dbReference type="NCBI Taxonomy" id="1581411"/>
    <lineage>
        <taxon>Bacteria</taxon>
        <taxon>Pseudomonadati</taxon>
        <taxon>Verrucomicrobiota</taxon>
        <taxon>Verrucomicrobiia</taxon>
        <taxon>Verrucomicrobiales</taxon>
        <taxon>Verrucomicrobiaceae</taxon>
        <taxon>Luteolibacter</taxon>
    </lineage>
</organism>
<dbReference type="Pfam" id="PF09720">
    <property type="entry name" value="Unstab_antitox"/>
    <property type="match status" value="1"/>
</dbReference>
<reference evidence="1 2" key="1">
    <citation type="submission" date="2022-10" db="EMBL/GenBank/DDBJ databases">
        <title>Luteolibacter arcticus strain CCTCC AB 2014275, whole genome shotgun sequencing project.</title>
        <authorList>
            <person name="Zhao G."/>
            <person name="Shen L."/>
        </authorList>
    </citation>
    <scope>NUCLEOTIDE SEQUENCE [LARGE SCALE GENOMIC DNA]</scope>
    <source>
        <strain evidence="1 2">CCTCC AB 2014275</strain>
    </source>
</reference>
<evidence type="ECO:0000313" key="1">
    <source>
        <dbReference type="EMBL" id="MCW1921337.1"/>
    </source>
</evidence>
<accession>A0ABT3GCK0</accession>
<dbReference type="RefSeq" id="WP_264485446.1">
    <property type="nucleotide sequence ID" value="NZ_JAPDDT010000001.1"/>
</dbReference>
<keyword evidence="2" id="KW-1185">Reference proteome</keyword>
<dbReference type="InterPro" id="IPR013406">
    <property type="entry name" value="CHP02574_addiction_mod"/>
</dbReference>
<gene>
    <name evidence="1" type="ORF">OKA05_02160</name>
</gene>
<comment type="caution">
    <text evidence="1">The sequence shown here is derived from an EMBL/GenBank/DDBJ whole genome shotgun (WGS) entry which is preliminary data.</text>
</comment>
<evidence type="ECO:0000313" key="2">
    <source>
        <dbReference type="Proteomes" id="UP001320876"/>
    </source>
</evidence>